<protein>
    <submittedName>
        <fullName evidence="1">Uncharacterized protein</fullName>
    </submittedName>
</protein>
<comment type="caution">
    <text evidence="1">The sequence shown here is derived from an EMBL/GenBank/DDBJ whole genome shotgun (WGS) entry which is preliminary data.</text>
</comment>
<evidence type="ECO:0000313" key="1">
    <source>
        <dbReference type="EMBL" id="CAF4440239.1"/>
    </source>
</evidence>
<feature type="non-terminal residue" evidence="1">
    <location>
        <position position="1"/>
    </location>
</feature>
<sequence length="102" mass="11267">MIGYTSNTSFHTDVMVRAAAKLGLYVQEFSDEDALVKEINKNMPQSIFIGGVVFTNTDSEFNITYKIRLSATLRNAGSGGIFNGDNNWKTILLYPLFPIVGP</sequence>
<proteinExistence type="predicted"/>
<gene>
    <name evidence="1" type="ORF">KXQ929_LOCUS53341</name>
</gene>
<dbReference type="EMBL" id="CAJOBB010029924">
    <property type="protein sequence ID" value="CAF4440239.1"/>
    <property type="molecule type" value="Genomic_DNA"/>
</dbReference>
<dbReference type="Proteomes" id="UP000663868">
    <property type="component" value="Unassembled WGS sequence"/>
</dbReference>
<reference evidence="1" key="1">
    <citation type="submission" date="2021-02" db="EMBL/GenBank/DDBJ databases">
        <authorList>
            <person name="Nowell W R."/>
        </authorList>
    </citation>
    <scope>NUCLEOTIDE SEQUENCE</scope>
</reference>
<organism evidence="1 2">
    <name type="scientific">Adineta steineri</name>
    <dbReference type="NCBI Taxonomy" id="433720"/>
    <lineage>
        <taxon>Eukaryota</taxon>
        <taxon>Metazoa</taxon>
        <taxon>Spiralia</taxon>
        <taxon>Gnathifera</taxon>
        <taxon>Rotifera</taxon>
        <taxon>Eurotatoria</taxon>
        <taxon>Bdelloidea</taxon>
        <taxon>Adinetida</taxon>
        <taxon>Adinetidae</taxon>
        <taxon>Adineta</taxon>
    </lineage>
</organism>
<evidence type="ECO:0000313" key="2">
    <source>
        <dbReference type="Proteomes" id="UP000663868"/>
    </source>
</evidence>
<accession>A0A820RP25</accession>
<name>A0A820RP25_9BILA</name>
<dbReference type="AlphaFoldDB" id="A0A820RP25"/>